<sequence length="58" mass="7011">MEKLENGWVKSLKEGKTVEVKIEPIYKDTDLRPNRFRVSYYVDNKDFSYIEFYNKASK</sequence>
<proteinExistence type="predicted"/>
<keyword evidence="3" id="KW-1185">Reference proteome</keyword>
<reference evidence="2 3" key="1">
    <citation type="journal article" date="2014" name="Appl. Environ. Microbiol.">
        <title>Gut symbionts from distinct hosts exhibit genotoxic activity via divergent colibactin biosynthetic pathways.</title>
        <authorList>
            <person name="Engel P."/>
            <person name="Vizcaino M.I."/>
            <person name="Crawford J.M."/>
        </authorList>
    </citation>
    <scope>NUCLEOTIDE SEQUENCE [LARGE SCALE GENOMIC DNA]</scope>
    <source>
        <strain evidence="2 3">PEB0191</strain>
    </source>
</reference>
<protein>
    <submittedName>
        <fullName evidence="2">DNA/RNA non-specific endonuclease</fullName>
    </submittedName>
</protein>
<dbReference type="EMBL" id="CP009056">
    <property type="protein sequence ID" value="AJA44759.1"/>
    <property type="molecule type" value="Genomic_DNA"/>
</dbReference>
<keyword evidence="2" id="KW-0378">Hydrolase</keyword>
<dbReference type="GO" id="GO:0004519">
    <property type="term" value="F:endonuclease activity"/>
    <property type="evidence" value="ECO:0007669"/>
    <property type="project" value="UniProtKB-KW"/>
</dbReference>
<dbReference type="STRING" id="1267021.FPB0191_00933"/>
<dbReference type="KEGG" id="fpp:FPB0191_00933"/>
<dbReference type="RefSeq" id="WP_082018233.1">
    <property type="nucleotide sequence ID" value="NZ_CP009056.1"/>
</dbReference>
<accession>A0A0A7RZP1</accession>
<keyword evidence="2" id="KW-0540">Nuclease</keyword>
<evidence type="ECO:0000313" key="3">
    <source>
        <dbReference type="Proteomes" id="UP000030901"/>
    </source>
</evidence>
<dbReference type="InterPro" id="IPR044927">
    <property type="entry name" value="Endonuclea_NS_2"/>
</dbReference>
<organism evidence="2 3">
    <name type="scientific">Frischella perrara</name>
    <dbReference type="NCBI Taxonomy" id="1267021"/>
    <lineage>
        <taxon>Bacteria</taxon>
        <taxon>Pseudomonadati</taxon>
        <taxon>Pseudomonadota</taxon>
        <taxon>Gammaproteobacteria</taxon>
        <taxon>Orbales</taxon>
        <taxon>Orbaceae</taxon>
        <taxon>Frischella</taxon>
    </lineage>
</organism>
<dbReference type="Pfam" id="PF13930">
    <property type="entry name" value="Endonuclea_NS_2"/>
    <property type="match status" value="1"/>
</dbReference>
<evidence type="ECO:0000259" key="1">
    <source>
        <dbReference type="Pfam" id="PF13930"/>
    </source>
</evidence>
<dbReference type="AlphaFoldDB" id="A0A0A7RZP1"/>
<evidence type="ECO:0000313" key="2">
    <source>
        <dbReference type="EMBL" id="AJA44759.1"/>
    </source>
</evidence>
<gene>
    <name evidence="2" type="ORF">FPB0191_00933</name>
</gene>
<dbReference type="Gene3D" id="3.40.570.10">
    <property type="entry name" value="Extracellular Endonuclease, subunit A"/>
    <property type="match status" value="1"/>
</dbReference>
<dbReference type="OrthoDB" id="2664633at2"/>
<dbReference type="HOGENOM" id="CLU_190025_0_1_6"/>
<keyword evidence="2" id="KW-0255">Endonuclease</keyword>
<dbReference type="InterPro" id="IPR044929">
    <property type="entry name" value="DNA/RNA_non-sp_Endonuclease_sf"/>
</dbReference>
<feature type="domain" description="Type VII secretion system protein EssD-like" evidence="1">
    <location>
        <begin position="1"/>
        <end position="43"/>
    </location>
</feature>
<dbReference type="Proteomes" id="UP000030901">
    <property type="component" value="Chromosome"/>
</dbReference>
<name>A0A0A7RZP1_FRIPE</name>